<keyword evidence="1" id="KW-0812">Transmembrane</keyword>
<proteinExistence type="predicted"/>
<evidence type="ECO:0000313" key="3">
    <source>
        <dbReference type="Proteomes" id="UP000824081"/>
    </source>
</evidence>
<evidence type="ECO:0000313" key="2">
    <source>
        <dbReference type="EMBL" id="HIU59731.1"/>
    </source>
</evidence>
<reference evidence="2" key="1">
    <citation type="submission" date="2020-10" db="EMBL/GenBank/DDBJ databases">
        <authorList>
            <person name="Gilroy R."/>
        </authorList>
    </citation>
    <scope>NUCLEOTIDE SEQUENCE</scope>
    <source>
        <strain evidence="2">11687</strain>
    </source>
</reference>
<organism evidence="2 3">
    <name type="scientific">Candidatus Scatosoma pullistercoris</name>
    <dbReference type="NCBI Taxonomy" id="2840934"/>
    <lineage>
        <taxon>Bacteria</taxon>
        <taxon>Bacillati</taxon>
        <taxon>Bacillota</taxon>
        <taxon>Clostridia</taxon>
        <taxon>Candidatus Scatosoma</taxon>
    </lineage>
</organism>
<sequence length="159" mass="17039">MEKQIFRKKSVEKVSSPEQLNDYIRISNPSVWMTLAAIIILLAGVCVWGVLGRLETKVSAAALAESGSVVCYVKEADAEKVEGGMTVRIGENEFTVQSVSAAPVAVEQGGKFSEYLLYVGGLQVGEWVYEVVLDGALADGVYGAEIVVDSVSPLSFVFN</sequence>
<reference evidence="2" key="2">
    <citation type="journal article" date="2021" name="PeerJ">
        <title>Extensive microbial diversity within the chicken gut microbiome revealed by metagenomics and culture.</title>
        <authorList>
            <person name="Gilroy R."/>
            <person name="Ravi A."/>
            <person name="Getino M."/>
            <person name="Pursley I."/>
            <person name="Horton D.L."/>
            <person name="Alikhan N.F."/>
            <person name="Baker D."/>
            <person name="Gharbi K."/>
            <person name="Hall N."/>
            <person name="Watson M."/>
            <person name="Adriaenssens E.M."/>
            <person name="Foster-Nyarko E."/>
            <person name="Jarju S."/>
            <person name="Secka A."/>
            <person name="Antonio M."/>
            <person name="Oren A."/>
            <person name="Chaudhuri R.R."/>
            <person name="La Ragione R."/>
            <person name="Hildebrand F."/>
            <person name="Pallen M.J."/>
        </authorList>
    </citation>
    <scope>NUCLEOTIDE SEQUENCE</scope>
    <source>
        <strain evidence="2">11687</strain>
    </source>
</reference>
<dbReference type="Proteomes" id="UP000824081">
    <property type="component" value="Unassembled WGS sequence"/>
</dbReference>
<keyword evidence="1" id="KW-1133">Transmembrane helix</keyword>
<dbReference type="AlphaFoldDB" id="A0A9D1MGH8"/>
<evidence type="ECO:0000256" key="1">
    <source>
        <dbReference type="SAM" id="Phobius"/>
    </source>
</evidence>
<keyword evidence="1" id="KW-0472">Membrane</keyword>
<gene>
    <name evidence="2" type="ORF">IAC57_06475</name>
</gene>
<feature type="transmembrane region" description="Helical" evidence="1">
    <location>
        <begin position="31"/>
        <end position="51"/>
    </location>
</feature>
<name>A0A9D1MGH8_9FIRM</name>
<protein>
    <submittedName>
        <fullName evidence="2">Uncharacterized protein</fullName>
    </submittedName>
</protein>
<accession>A0A9D1MGH8</accession>
<dbReference type="EMBL" id="DVMZ01000174">
    <property type="protein sequence ID" value="HIU59731.1"/>
    <property type="molecule type" value="Genomic_DNA"/>
</dbReference>
<comment type="caution">
    <text evidence="2">The sequence shown here is derived from an EMBL/GenBank/DDBJ whole genome shotgun (WGS) entry which is preliminary data.</text>
</comment>